<organism evidence="1 2">
    <name type="scientific">Arctium lappa</name>
    <name type="common">Greater burdock</name>
    <name type="synonym">Lappa major</name>
    <dbReference type="NCBI Taxonomy" id="4217"/>
    <lineage>
        <taxon>Eukaryota</taxon>
        <taxon>Viridiplantae</taxon>
        <taxon>Streptophyta</taxon>
        <taxon>Embryophyta</taxon>
        <taxon>Tracheophyta</taxon>
        <taxon>Spermatophyta</taxon>
        <taxon>Magnoliopsida</taxon>
        <taxon>eudicotyledons</taxon>
        <taxon>Gunneridae</taxon>
        <taxon>Pentapetalae</taxon>
        <taxon>asterids</taxon>
        <taxon>campanulids</taxon>
        <taxon>Asterales</taxon>
        <taxon>Asteraceae</taxon>
        <taxon>Carduoideae</taxon>
        <taxon>Cardueae</taxon>
        <taxon>Arctiinae</taxon>
        <taxon>Arctium</taxon>
    </lineage>
</organism>
<evidence type="ECO:0000313" key="1">
    <source>
        <dbReference type="EMBL" id="KAI3672496.1"/>
    </source>
</evidence>
<proteinExistence type="predicted"/>
<comment type="caution">
    <text evidence="1">The sequence shown here is derived from an EMBL/GenBank/DDBJ whole genome shotgun (WGS) entry which is preliminary data.</text>
</comment>
<evidence type="ECO:0000313" key="2">
    <source>
        <dbReference type="Proteomes" id="UP001055879"/>
    </source>
</evidence>
<gene>
    <name evidence="1" type="ORF">L6452_38585</name>
</gene>
<reference evidence="1 2" key="2">
    <citation type="journal article" date="2022" name="Mol. Ecol. Resour.">
        <title>The genomes of chicory, endive, great burdock and yacon provide insights into Asteraceae paleo-polyploidization history and plant inulin production.</title>
        <authorList>
            <person name="Fan W."/>
            <person name="Wang S."/>
            <person name="Wang H."/>
            <person name="Wang A."/>
            <person name="Jiang F."/>
            <person name="Liu H."/>
            <person name="Zhao H."/>
            <person name="Xu D."/>
            <person name="Zhang Y."/>
        </authorList>
    </citation>
    <scope>NUCLEOTIDE SEQUENCE [LARGE SCALE GENOMIC DNA]</scope>
    <source>
        <strain evidence="2">cv. Niubang</strain>
    </source>
</reference>
<accession>A0ACB8XQP7</accession>
<protein>
    <submittedName>
        <fullName evidence="1">Uncharacterized protein</fullName>
    </submittedName>
</protein>
<sequence>MLMSTTKDCYYVVDLLAPYQRGGKIGLYSGAGVGKNVIIMELIKNRKNKCALVYGQMNEPPGSCAHVGLTRLTVAEHFRDAEGQDVPLFIDNIFLFYTGPGPATTFAHLDATTVLSRQMGTMFMLLNCMRASHSIQVKRCSEAINDLNVALEAEPSLYKAYWSRASVLRHLCRKSSSLSSLLSSIRNKNHNTQRFVNITARSSTAYDFENNDSAHRVYSTIS</sequence>
<dbReference type="EMBL" id="CM042061">
    <property type="protein sequence ID" value="KAI3672496.1"/>
    <property type="molecule type" value="Genomic_DNA"/>
</dbReference>
<dbReference type="Proteomes" id="UP001055879">
    <property type="component" value="Linkage Group LG15"/>
</dbReference>
<keyword evidence="2" id="KW-1185">Reference proteome</keyword>
<reference evidence="2" key="1">
    <citation type="journal article" date="2022" name="Mol. Ecol. Resour.">
        <title>The genomes of chicory, endive, great burdock and yacon provide insights into Asteraceae palaeo-polyploidization history and plant inulin production.</title>
        <authorList>
            <person name="Fan W."/>
            <person name="Wang S."/>
            <person name="Wang H."/>
            <person name="Wang A."/>
            <person name="Jiang F."/>
            <person name="Liu H."/>
            <person name="Zhao H."/>
            <person name="Xu D."/>
            <person name="Zhang Y."/>
        </authorList>
    </citation>
    <scope>NUCLEOTIDE SEQUENCE [LARGE SCALE GENOMIC DNA]</scope>
    <source>
        <strain evidence="2">cv. Niubang</strain>
    </source>
</reference>
<name>A0ACB8XQP7_ARCLA</name>